<keyword evidence="1" id="KW-0812">Transmembrane</keyword>
<dbReference type="OrthoDB" id="285651at2"/>
<name>A0A5C5VH30_9BACT</name>
<reference evidence="3 4" key="1">
    <citation type="submission" date="2019-02" db="EMBL/GenBank/DDBJ databases">
        <title>Deep-cultivation of Planctomycetes and their phenomic and genomic characterization uncovers novel biology.</title>
        <authorList>
            <person name="Wiegand S."/>
            <person name="Jogler M."/>
            <person name="Boedeker C."/>
            <person name="Pinto D."/>
            <person name="Vollmers J."/>
            <person name="Rivas-Marin E."/>
            <person name="Kohn T."/>
            <person name="Peeters S.H."/>
            <person name="Heuer A."/>
            <person name="Rast P."/>
            <person name="Oberbeckmann S."/>
            <person name="Bunk B."/>
            <person name="Jeske O."/>
            <person name="Meyerdierks A."/>
            <person name="Storesund J.E."/>
            <person name="Kallscheuer N."/>
            <person name="Luecker S."/>
            <person name="Lage O.M."/>
            <person name="Pohl T."/>
            <person name="Merkel B.J."/>
            <person name="Hornburger P."/>
            <person name="Mueller R.-W."/>
            <person name="Bruemmer F."/>
            <person name="Labrenz M."/>
            <person name="Spormann A.M."/>
            <person name="Op Den Camp H."/>
            <person name="Overmann J."/>
            <person name="Amann R."/>
            <person name="Jetten M.S.M."/>
            <person name="Mascher T."/>
            <person name="Medema M.H."/>
            <person name="Devos D.P."/>
            <person name="Kaster A.-K."/>
            <person name="Ovreas L."/>
            <person name="Rohde M."/>
            <person name="Galperin M.Y."/>
            <person name="Jogler C."/>
        </authorList>
    </citation>
    <scope>NUCLEOTIDE SEQUENCE [LARGE SCALE GENOMIC DNA]</scope>
    <source>
        <strain evidence="3 4">KOR34</strain>
    </source>
</reference>
<sequence>MRFSLTTLLWLFALLASALVAFDGWGLLAAAAVAVFWVCLHRNPSGTATGCVWVAIGAFIMLLLLPAVNESRSYSRTGHCMNNIRQVGLALEYYDTQHGALPPASMQNHAGLPLHSWRSLVLHNIERADLFDALRWEEPWDSANNKQAASSPVDLYTCPSHSTYSTQPETNYFVVTGPGTLWPPEGPRSLSDIRDGAENTVMLIEGDTAIPWAKPADLTVTEAVALLTSPDNPPAVAGHVSDPGYFYLPATVRHVVMADGRVLGIECPISRELAIALLTVDGGEEVDFNEINRHVEPRLDWRRCGGLAFFVLASLAPALSPTRRWLKGELAHALRGGTG</sequence>
<evidence type="ECO:0000313" key="4">
    <source>
        <dbReference type="Proteomes" id="UP000316714"/>
    </source>
</evidence>
<gene>
    <name evidence="3" type="ORF">KOR34_22070</name>
</gene>
<keyword evidence="4" id="KW-1185">Reference proteome</keyword>
<keyword evidence="1" id="KW-0472">Membrane</keyword>
<evidence type="ECO:0000256" key="1">
    <source>
        <dbReference type="SAM" id="Phobius"/>
    </source>
</evidence>
<dbReference type="InterPro" id="IPR011453">
    <property type="entry name" value="DUF1559"/>
</dbReference>
<dbReference type="PANTHER" id="PTHR30093:SF2">
    <property type="entry name" value="TYPE II SECRETION SYSTEM PROTEIN H"/>
    <property type="match status" value="1"/>
</dbReference>
<protein>
    <recommendedName>
        <fullName evidence="2">DUF1559 domain-containing protein</fullName>
    </recommendedName>
</protein>
<accession>A0A5C5VH30</accession>
<evidence type="ECO:0000313" key="3">
    <source>
        <dbReference type="EMBL" id="TWT37260.1"/>
    </source>
</evidence>
<dbReference type="Proteomes" id="UP000316714">
    <property type="component" value="Unassembled WGS sequence"/>
</dbReference>
<dbReference type="PANTHER" id="PTHR30093">
    <property type="entry name" value="GENERAL SECRETION PATHWAY PROTEIN G"/>
    <property type="match status" value="1"/>
</dbReference>
<comment type="caution">
    <text evidence="3">The sequence shown here is derived from an EMBL/GenBank/DDBJ whole genome shotgun (WGS) entry which is preliminary data.</text>
</comment>
<evidence type="ECO:0000259" key="2">
    <source>
        <dbReference type="Pfam" id="PF07596"/>
    </source>
</evidence>
<dbReference type="AlphaFoldDB" id="A0A5C5VH30"/>
<feature type="domain" description="DUF1559" evidence="2">
    <location>
        <begin position="75"/>
        <end position="206"/>
    </location>
</feature>
<dbReference type="RefSeq" id="WP_146564603.1">
    <property type="nucleotide sequence ID" value="NZ_SIHJ01000001.1"/>
</dbReference>
<keyword evidence="1" id="KW-1133">Transmembrane helix</keyword>
<dbReference type="EMBL" id="SIHJ01000001">
    <property type="protein sequence ID" value="TWT37260.1"/>
    <property type="molecule type" value="Genomic_DNA"/>
</dbReference>
<dbReference type="Pfam" id="PF07596">
    <property type="entry name" value="SBP_bac_10"/>
    <property type="match status" value="1"/>
</dbReference>
<feature type="transmembrane region" description="Helical" evidence="1">
    <location>
        <begin position="46"/>
        <end position="68"/>
    </location>
</feature>
<proteinExistence type="predicted"/>
<organism evidence="3 4">
    <name type="scientific">Posidoniimonas corsicana</name>
    <dbReference type="NCBI Taxonomy" id="1938618"/>
    <lineage>
        <taxon>Bacteria</taxon>
        <taxon>Pseudomonadati</taxon>
        <taxon>Planctomycetota</taxon>
        <taxon>Planctomycetia</taxon>
        <taxon>Pirellulales</taxon>
        <taxon>Lacipirellulaceae</taxon>
        <taxon>Posidoniimonas</taxon>
    </lineage>
</organism>